<gene>
    <name evidence="1" type="ORF">CALVIDRAFT_563075</name>
</gene>
<name>A0A167N2I9_CALVF</name>
<dbReference type="OrthoDB" id="3364736at2759"/>
<evidence type="ECO:0000313" key="2">
    <source>
        <dbReference type="Proteomes" id="UP000076738"/>
    </source>
</evidence>
<reference evidence="1 2" key="1">
    <citation type="journal article" date="2016" name="Mol. Biol. Evol.">
        <title>Comparative Genomics of Early-Diverging Mushroom-Forming Fungi Provides Insights into the Origins of Lignocellulose Decay Capabilities.</title>
        <authorList>
            <person name="Nagy L.G."/>
            <person name="Riley R."/>
            <person name="Tritt A."/>
            <person name="Adam C."/>
            <person name="Daum C."/>
            <person name="Floudas D."/>
            <person name="Sun H."/>
            <person name="Yadav J.S."/>
            <person name="Pangilinan J."/>
            <person name="Larsson K.H."/>
            <person name="Matsuura K."/>
            <person name="Barry K."/>
            <person name="Labutti K."/>
            <person name="Kuo R."/>
            <person name="Ohm R.A."/>
            <person name="Bhattacharya S.S."/>
            <person name="Shirouzu T."/>
            <person name="Yoshinaga Y."/>
            <person name="Martin F.M."/>
            <person name="Grigoriev I.V."/>
            <person name="Hibbett D.S."/>
        </authorList>
    </citation>
    <scope>NUCLEOTIDE SEQUENCE [LARGE SCALE GENOMIC DNA]</scope>
    <source>
        <strain evidence="1 2">TUFC12733</strain>
    </source>
</reference>
<organism evidence="1 2">
    <name type="scientific">Calocera viscosa (strain TUFC12733)</name>
    <dbReference type="NCBI Taxonomy" id="1330018"/>
    <lineage>
        <taxon>Eukaryota</taxon>
        <taxon>Fungi</taxon>
        <taxon>Dikarya</taxon>
        <taxon>Basidiomycota</taxon>
        <taxon>Agaricomycotina</taxon>
        <taxon>Dacrymycetes</taxon>
        <taxon>Dacrymycetales</taxon>
        <taxon>Dacrymycetaceae</taxon>
        <taxon>Calocera</taxon>
    </lineage>
</organism>
<dbReference type="EMBL" id="KV417280">
    <property type="protein sequence ID" value="KZO97281.1"/>
    <property type="molecule type" value="Genomic_DNA"/>
</dbReference>
<proteinExistence type="predicted"/>
<protein>
    <submittedName>
        <fullName evidence="1">Uncharacterized protein</fullName>
    </submittedName>
</protein>
<dbReference type="Proteomes" id="UP000076738">
    <property type="component" value="Unassembled WGS sequence"/>
</dbReference>
<keyword evidence="2" id="KW-1185">Reference proteome</keyword>
<accession>A0A167N2I9</accession>
<sequence length="274" mass="30018">MFHSTIKRSLLLRAFSYGEVSATEDIHAVPLHKGTAYLHLTMRKTISGSIVACWAKVSRNQTSDSAETVDLVALDLAYYSILPKYNMSPPLRILQKDNVVVVFHRNLPKAETTEEPNYCRLLLLFRSIRDAADLVSTLSGLPGLNAVGYNSRNAGGSDGTLRQGHTQAVLEELRMLSPDTLQLTNQSFRPALIEDGRSAVVQSGIEPASAMSAHSRPRMATHSSILDRPGDAAHTPAIPSIYAMTDEELGQAVARVVREEGFAEFVERIRAMST</sequence>
<evidence type="ECO:0000313" key="1">
    <source>
        <dbReference type="EMBL" id="KZO97281.1"/>
    </source>
</evidence>
<dbReference type="AlphaFoldDB" id="A0A167N2I9"/>